<evidence type="ECO:0000313" key="3">
    <source>
        <dbReference type="Proteomes" id="UP000095751"/>
    </source>
</evidence>
<evidence type="ECO:0000256" key="1">
    <source>
        <dbReference type="SAM" id="SignalP"/>
    </source>
</evidence>
<dbReference type="EMBL" id="KV784366">
    <property type="protein sequence ID" value="OEU11614.1"/>
    <property type="molecule type" value="Genomic_DNA"/>
</dbReference>
<protein>
    <recommendedName>
        <fullName evidence="4">Glycosyltransferase family 32 protein</fullName>
    </recommendedName>
</protein>
<evidence type="ECO:0000313" key="2">
    <source>
        <dbReference type="EMBL" id="OEU11614.1"/>
    </source>
</evidence>
<evidence type="ECO:0008006" key="4">
    <source>
        <dbReference type="Google" id="ProtNLM"/>
    </source>
</evidence>
<dbReference type="Pfam" id="PF04488">
    <property type="entry name" value="Gly_transf_sug"/>
    <property type="match status" value="1"/>
</dbReference>
<dbReference type="PANTHER" id="PTHR31834">
    <property type="entry name" value="INITIATION-SPECIFIC ALPHA-1,6-MANNOSYLTRANSFERASE"/>
    <property type="match status" value="1"/>
</dbReference>
<dbReference type="KEGG" id="fcy:FRACYDRAFT_244731"/>
<proteinExistence type="predicted"/>
<dbReference type="OrthoDB" id="45532at2759"/>
<dbReference type="InterPro" id="IPR007577">
    <property type="entry name" value="GlycoTrfase_DXD_sugar-bd_CS"/>
</dbReference>
<dbReference type="PANTHER" id="PTHR31834:SF1">
    <property type="entry name" value="INITIATION-SPECIFIC ALPHA-1,6-MANNOSYLTRANSFERASE"/>
    <property type="match status" value="1"/>
</dbReference>
<reference evidence="2 3" key="1">
    <citation type="submission" date="2016-09" db="EMBL/GenBank/DDBJ databases">
        <title>Extensive genetic diversity and differential bi-allelic expression allows diatom success in the polar Southern Ocean.</title>
        <authorList>
            <consortium name="DOE Joint Genome Institute"/>
            <person name="Mock T."/>
            <person name="Otillar R.P."/>
            <person name="Strauss J."/>
            <person name="Dupont C."/>
            <person name="Frickenhaus S."/>
            <person name="Maumus F."/>
            <person name="Mcmullan M."/>
            <person name="Sanges R."/>
            <person name="Schmutz J."/>
            <person name="Toseland A."/>
            <person name="Valas R."/>
            <person name="Veluchamy A."/>
            <person name="Ward B.J."/>
            <person name="Allen A."/>
            <person name="Barry K."/>
            <person name="Falciatore A."/>
            <person name="Ferrante M."/>
            <person name="Fortunato A.E."/>
            <person name="Gloeckner G."/>
            <person name="Gruber A."/>
            <person name="Hipkin R."/>
            <person name="Janech M."/>
            <person name="Kroth P."/>
            <person name="Leese F."/>
            <person name="Lindquist E."/>
            <person name="Lyon B.R."/>
            <person name="Martin J."/>
            <person name="Mayer C."/>
            <person name="Parker M."/>
            <person name="Quesneville H."/>
            <person name="Raymond J."/>
            <person name="Uhlig C."/>
            <person name="Valentin K.U."/>
            <person name="Worden A.Z."/>
            <person name="Armbrust E.V."/>
            <person name="Bowler C."/>
            <person name="Green B."/>
            <person name="Moulton V."/>
            <person name="Van Oosterhout C."/>
            <person name="Grigoriev I."/>
        </authorList>
    </citation>
    <scope>NUCLEOTIDE SEQUENCE [LARGE SCALE GENOMIC DNA]</scope>
    <source>
        <strain evidence="2 3">CCMP1102</strain>
    </source>
</reference>
<sequence length="446" mass="50613">MAFLALASLLAYANVRNHWQNELDDYDTNGAPTTTTTTTISTLSTKKVIATAKSRRLPTLDELTSIPTTGYECPEGTEVFENIVEPQFVTHPSDRKIPKIVHITAKTRCVTSGTKTHIRSWKFPEYSLYYHDDASVYKLLDYAVNDQHGNQLIRDFSRSLICLSNGAALSDVWRYLVLYYYGGIYTDLDNVPGPKFSTELVQPDTDSFFFVDGMGTMSQWFMVSSRHHPLLLHFLGFVKRSLYKATDNVMVNNPITRTGPGAVQHGMASFRQAIDASYSYERQVPEGLYYGGVGTELESKLPWYNNKRFEFDEEVDAEGEGNGHEYPTASELKNRTVTVFGDVAIAKSNIYIHQNGMIQKEEVWSKMNMTHYSNKGRGPKPKNKISCHQHAARMAELASTPTSFYYNKSGIAELSARYQYRADSDRHYFDPNTNETMISWGKNTRK</sequence>
<accession>A0A1E7F0K1</accession>
<dbReference type="Proteomes" id="UP000095751">
    <property type="component" value="Unassembled WGS sequence"/>
</dbReference>
<feature type="chain" id="PRO_5012678416" description="Glycosyltransferase family 32 protein" evidence="1">
    <location>
        <begin position="16"/>
        <end position="446"/>
    </location>
</feature>
<dbReference type="Gene3D" id="3.90.550.20">
    <property type="match status" value="1"/>
</dbReference>
<name>A0A1E7F0K1_9STRA</name>
<dbReference type="AlphaFoldDB" id="A0A1E7F0K1"/>
<dbReference type="InterPro" id="IPR029044">
    <property type="entry name" value="Nucleotide-diphossugar_trans"/>
</dbReference>
<keyword evidence="1" id="KW-0732">Signal</keyword>
<dbReference type="InterPro" id="IPR039367">
    <property type="entry name" value="Och1-like"/>
</dbReference>
<dbReference type="GO" id="GO:0000009">
    <property type="term" value="F:alpha-1,6-mannosyltransferase activity"/>
    <property type="evidence" value="ECO:0007669"/>
    <property type="project" value="InterPro"/>
</dbReference>
<feature type="signal peptide" evidence="1">
    <location>
        <begin position="1"/>
        <end position="15"/>
    </location>
</feature>
<dbReference type="GO" id="GO:0006487">
    <property type="term" value="P:protein N-linked glycosylation"/>
    <property type="evidence" value="ECO:0007669"/>
    <property type="project" value="TreeGrafter"/>
</dbReference>
<dbReference type="SUPFAM" id="SSF53448">
    <property type="entry name" value="Nucleotide-diphospho-sugar transferases"/>
    <property type="match status" value="1"/>
</dbReference>
<dbReference type="InParanoid" id="A0A1E7F0K1"/>
<dbReference type="GO" id="GO:0000136">
    <property type="term" value="C:mannan polymerase complex"/>
    <property type="evidence" value="ECO:0007669"/>
    <property type="project" value="TreeGrafter"/>
</dbReference>
<organism evidence="2 3">
    <name type="scientific">Fragilariopsis cylindrus CCMP1102</name>
    <dbReference type="NCBI Taxonomy" id="635003"/>
    <lineage>
        <taxon>Eukaryota</taxon>
        <taxon>Sar</taxon>
        <taxon>Stramenopiles</taxon>
        <taxon>Ochrophyta</taxon>
        <taxon>Bacillariophyta</taxon>
        <taxon>Bacillariophyceae</taxon>
        <taxon>Bacillariophycidae</taxon>
        <taxon>Bacillariales</taxon>
        <taxon>Bacillariaceae</taxon>
        <taxon>Fragilariopsis</taxon>
    </lineage>
</organism>
<keyword evidence="3" id="KW-1185">Reference proteome</keyword>
<gene>
    <name evidence="2" type="ORF">FRACYDRAFT_244731</name>
</gene>